<feature type="domain" description="ANTAR" evidence="3">
    <location>
        <begin position="135"/>
        <end position="196"/>
    </location>
</feature>
<evidence type="ECO:0000256" key="1">
    <source>
        <dbReference type="PROSITE-ProRule" id="PRU00169"/>
    </source>
</evidence>
<keyword evidence="5" id="KW-1185">Reference proteome</keyword>
<dbReference type="EMBL" id="LT629750">
    <property type="protein sequence ID" value="SDS74428.1"/>
    <property type="molecule type" value="Genomic_DNA"/>
</dbReference>
<sequence length="215" mass="23779">MTEPRLLQNFSGGRAIVVTDRASSLDVLTTSLDRLGVTTSPDDIVGSIAAIDLAKLQPDRNIIFVDGDISDGAVLPLSAIGGLPPAPVIGLLGVSAPSRLKALMRAGATSFLRKPVHTAAVYPALFVGINEYRRHRHLETLLEDQERRRRSRRDVVKAIIRTMSDYGIDDDAAYELLRRRSMRTRQTMEELCKDLARSSDGQERGEFVLRRKLAD</sequence>
<proteinExistence type="predicted"/>
<evidence type="ECO:0000259" key="2">
    <source>
        <dbReference type="PROSITE" id="PS50110"/>
    </source>
</evidence>
<accession>A0A1H1UPG5</accession>
<dbReference type="RefSeq" id="WP_146687845.1">
    <property type="nucleotide sequence ID" value="NZ_LT629750.1"/>
</dbReference>
<feature type="domain" description="Response regulatory" evidence="2">
    <location>
        <begin position="14"/>
        <end position="129"/>
    </location>
</feature>
<dbReference type="PROSITE" id="PS50110">
    <property type="entry name" value="RESPONSE_REGULATORY"/>
    <property type="match status" value="1"/>
</dbReference>
<dbReference type="PROSITE" id="PS50921">
    <property type="entry name" value="ANTAR"/>
    <property type="match status" value="1"/>
</dbReference>
<dbReference type="GO" id="GO:0000160">
    <property type="term" value="P:phosphorelay signal transduction system"/>
    <property type="evidence" value="ECO:0007669"/>
    <property type="project" value="InterPro"/>
</dbReference>
<protein>
    <submittedName>
        <fullName evidence="4">Two-component response regulator, AmiR/NasT family, consists of REC and RNA-binding antiterminator (ANTAR) domains</fullName>
    </submittedName>
</protein>
<dbReference type="Pfam" id="PF03861">
    <property type="entry name" value="ANTAR"/>
    <property type="match status" value="1"/>
</dbReference>
<dbReference type="SUPFAM" id="SSF52172">
    <property type="entry name" value="CheY-like"/>
    <property type="match status" value="1"/>
</dbReference>
<dbReference type="InterPro" id="IPR001789">
    <property type="entry name" value="Sig_transdc_resp-reg_receiver"/>
</dbReference>
<evidence type="ECO:0000259" key="3">
    <source>
        <dbReference type="PROSITE" id="PS50921"/>
    </source>
</evidence>
<gene>
    <name evidence="4" type="ORF">SAMN05444158_3048</name>
</gene>
<dbReference type="SMART" id="SM01012">
    <property type="entry name" value="ANTAR"/>
    <property type="match status" value="1"/>
</dbReference>
<dbReference type="InterPro" id="IPR005561">
    <property type="entry name" value="ANTAR"/>
</dbReference>
<name>A0A1H1UPG5_9BRAD</name>
<keyword evidence="1" id="KW-0597">Phosphoprotein</keyword>
<evidence type="ECO:0000313" key="4">
    <source>
        <dbReference type="EMBL" id="SDS74428.1"/>
    </source>
</evidence>
<feature type="modified residue" description="4-aspartylphosphate" evidence="1">
    <location>
        <position position="66"/>
    </location>
</feature>
<dbReference type="InterPro" id="IPR036388">
    <property type="entry name" value="WH-like_DNA-bd_sf"/>
</dbReference>
<reference evidence="5" key="1">
    <citation type="submission" date="2016-10" db="EMBL/GenBank/DDBJ databases">
        <authorList>
            <person name="Varghese N."/>
            <person name="Submissions S."/>
        </authorList>
    </citation>
    <scope>NUCLEOTIDE SEQUENCE [LARGE SCALE GENOMIC DNA]</scope>
    <source>
        <strain evidence="5">GAS369</strain>
    </source>
</reference>
<dbReference type="Gene3D" id="3.40.50.2300">
    <property type="match status" value="1"/>
</dbReference>
<dbReference type="InterPro" id="IPR011006">
    <property type="entry name" value="CheY-like_superfamily"/>
</dbReference>
<dbReference type="Gene3D" id="1.10.10.10">
    <property type="entry name" value="Winged helix-like DNA-binding domain superfamily/Winged helix DNA-binding domain"/>
    <property type="match status" value="1"/>
</dbReference>
<dbReference type="GO" id="GO:0003723">
    <property type="term" value="F:RNA binding"/>
    <property type="evidence" value="ECO:0007669"/>
    <property type="project" value="InterPro"/>
</dbReference>
<evidence type="ECO:0000313" key="5">
    <source>
        <dbReference type="Proteomes" id="UP000243904"/>
    </source>
</evidence>
<dbReference type="AlphaFoldDB" id="A0A1H1UPG5"/>
<dbReference type="Proteomes" id="UP000243904">
    <property type="component" value="Chromosome I"/>
</dbReference>
<organism evidence="4 5">
    <name type="scientific">Bradyrhizobium canariense</name>
    <dbReference type="NCBI Taxonomy" id="255045"/>
    <lineage>
        <taxon>Bacteria</taxon>
        <taxon>Pseudomonadati</taxon>
        <taxon>Pseudomonadota</taxon>
        <taxon>Alphaproteobacteria</taxon>
        <taxon>Hyphomicrobiales</taxon>
        <taxon>Nitrobacteraceae</taxon>
        <taxon>Bradyrhizobium</taxon>
    </lineage>
</organism>